<dbReference type="InterPro" id="IPR046818">
    <property type="entry name" value="MmeI_C"/>
</dbReference>
<evidence type="ECO:0000259" key="1">
    <source>
        <dbReference type="Pfam" id="PF20467"/>
    </source>
</evidence>
<dbReference type="GO" id="GO:0032259">
    <property type="term" value="P:methylation"/>
    <property type="evidence" value="ECO:0007669"/>
    <property type="project" value="UniProtKB-KW"/>
</dbReference>
<comment type="caution">
    <text evidence="2">The sequence shown here is derived from an EMBL/GenBank/DDBJ whole genome shotgun (WGS) entry which is preliminary data.</text>
</comment>
<reference evidence="4 5" key="1">
    <citation type="journal article" date="2019" name="Nat. Med.">
        <title>A library of human gut bacterial isolates paired with longitudinal multiomics data enables mechanistic microbiome research.</title>
        <authorList>
            <person name="Poyet M."/>
            <person name="Groussin M."/>
            <person name="Gibbons S.M."/>
            <person name="Avila-Pacheco J."/>
            <person name="Jiang X."/>
            <person name="Kearney S.M."/>
            <person name="Perrotta A.R."/>
            <person name="Berdy B."/>
            <person name="Zhao S."/>
            <person name="Lieberman T.D."/>
            <person name="Swanson P.K."/>
            <person name="Smith M."/>
            <person name="Roesemann S."/>
            <person name="Alexander J.E."/>
            <person name="Rich S.A."/>
            <person name="Livny J."/>
            <person name="Vlamakis H."/>
            <person name="Clish C."/>
            <person name="Bullock K."/>
            <person name="Deik A."/>
            <person name="Scott J."/>
            <person name="Pierce K.A."/>
            <person name="Xavier R.J."/>
            <person name="Alm E.J."/>
        </authorList>
    </citation>
    <scope>NUCLEOTIDE SEQUENCE [LARGE SCALE GENOMIC DNA]</scope>
    <source>
        <strain evidence="3 5">BIOML-A55</strain>
        <strain evidence="2 4">BIOML-A65</strain>
    </source>
</reference>
<keyword evidence="2" id="KW-0808">Transferase</keyword>
<evidence type="ECO:0000313" key="3">
    <source>
        <dbReference type="EMBL" id="KAB7359223.1"/>
    </source>
</evidence>
<dbReference type="AlphaFoldDB" id="A0A833IMD8"/>
<keyword evidence="2" id="KW-0489">Methyltransferase</keyword>
<accession>A0A833IMD8</accession>
<dbReference type="EMBL" id="WDRC01000010">
    <property type="protein sequence ID" value="KAB7359223.1"/>
    <property type="molecule type" value="Genomic_DNA"/>
</dbReference>
<proteinExistence type="predicted"/>
<dbReference type="GO" id="GO:0008168">
    <property type="term" value="F:methyltransferase activity"/>
    <property type="evidence" value="ECO:0007669"/>
    <property type="project" value="UniProtKB-KW"/>
</dbReference>
<evidence type="ECO:0000313" key="4">
    <source>
        <dbReference type="Proteomes" id="UP000430971"/>
    </source>
</evidence>
<gene>
    <name evidence="3" type="ORF">GBB63_04770</name>
    <name evidence="2" type="ORF">GBB73_04705</name>
</gene>
<dbReference type="EMBL" id="WDRM01000009">
    <property type="protein sequence ID" value="KAB7338415.1"/>
    <property type="molecule type" value="Genomic_DNA"/>
</dbReference>
<organism evidence="2 4">
    <name type="scientific">Bifidobacterium longum</name>
    <dbReference type="NCBI Taxonomy" id="216816"/>
    <lineage>
        <taxon>Bacteria</taxon>
        <taxon>Bacillati</taxon>
        <taxon>Actinomycetota</taxon>
        <taxon>Actinomycetes</taxon>
        <taxon>Bifidobacteriales</taxon>
        <taxon>Bifidobacteriaceae</taxon>
        <taxon>Bifidobacterium</taxon>
    </lineage>
</organism>
<sequence length="41" mass="4740">MPVDLRQAHEHLDKIVDVAFGAGKWLKDDDSARLKILFDLY</sequence>
<dbReference type="Proteomes" id="UP000460881">
    <property type="component" value="Unassembled WGS sequence"/>
</dbReference>
<protein>
    <submittedName>
        <fullName evidence="2">DNA methyltransferase</fullName>
    </submittedName>
</protein>
<name>A0A833IMD8_BIFLN</name>
<evidence type="ECO:0000313" key="5">
    <source>
        <dbReference type="Proteomes" id="UP000460881"/>
    </source>
</evidence>
<feature type="domain" description="MmeI-like C-terminal" evidence="1">
    <location>
        <begin position="1"/>
        <end position="41"/>
    </location>
</feature>
<dbReference type="Pfam" id="PF20467">
    <property type="entry name" value="MmeI_C"/>
    <property type="match status" value="1"/>
</dbReference>
<dbReference type="Proteomes" id="UP000430971">
    <property type="component" value="Unassembled WGS sequence"/>
</dbReference>
<evidence type="ECO:0000313" key="2">
    <source>
        <dbReference type="EMBL" id="KAB7338415.1"/>
    </source>
</evidence>